<dbReference type="InterPro" id="IPR001331">
    <property type="entry name" value="GDS_CDC24_CS"/>
</dbReference>
<dbReference type="PROSITE" id="PS00741">
    <property type="entry name" value="DH_1"/>
    <property type="match status" value="1"/>
</dbReference>
<feature type="domain" description="DH" evidence="4">
    <location>
        <begin position="1"/>
        <end position="168"/>
    </location>
</feature>
<dbReference type="EMBL" id="NCKV01001470">
    <property type="protein sequence ID" value="RWS28286.1"/>
    <property type="molecule type" value="Genomic_DNA"/>
</dbReference>
<dbReference type="STRING" id="299467.A0A443SL72"/>
<feature type="compositionally biased region" description="Basic and acidic residues" evidence="3">
    <location>
        <begin position="377"/>
        <end position="394"/>
    </location>
</feature>
<dbReference type="AlphaFoldDB" id="A0A443SL72"/>
<dbReference type="CDD" id="cd00160">
    <property type="entry name" value="RhoGEF"/>
    <property type="match status" value="1"/>
</dbReference>
<dbReference type="Pfam" id="PF22697">
    <property type="entry name" value="SOS1_NGEF_PH"/>
    <property type="match status" value="1"/>
</dbReference>
<feature type="compositionally biased region" description="Basic and acidic residues" evidence="3">
    <location>
        <begin position="409"/>
        <end position="419"/>
    </location>
</feature>
<dbReference type="Proteomes" id="UP000288716">
    <property type="component" value="Unassembled WGS sequence"/>
</dbReference>
<dbReference type="InterPro" id="IPR035899">
    <property type="entry name" value="DBL_dom_sf"/>
</dbReference>
<feature type="compositionally biased region" description="Basic and acidic residues" evidence="3">
    <location>
        <begin position="331"/>
        <end position="344"/>
    </location>
</feature>
<evidence type="ECO:0000313" key="6">
    <source>
        <dbReference type="Proteomes" id="UP000288716"/>
    </source>
</evidence>
<sequence length="524" mass="59730">MIWTGYLVHMSNASSPSDGCNGRRQSLTTEQIMNLFGNIEDIYEFNSSFLNELEEQSLDPVGIAKCFVKRADGFDVYTQYCTNYPRTVSLITELMRVKETAEIFRERQLTLKQSLPLGSYLLKPVQRILKYHLLLENIVKHTDEDEGIEDIRNALSVMTNIACHINNMKRKHEHAVKVQEIQSQLYGWEGQDLTTFGELVAEGAFRMFGAKAFRHLFLFEKMLLITKRKEGSFGYKAHILCSNLMLIESIKGEPLCFHTIPFDNPRVQYTFQSRNVDQKREWCLQLKRVILENYNAVIPLHAKQIVLQLGQSSQEDNVHSSSRRMLSAPEYLERRKHDRNKSESLNHSLQKGFKLRKSLKKFSSHDSNNGSRRMRSASHDETATASLKDEELNGRRSSLGIERSNSSDSSKEESKREDADLLNMKVPPRTFRTANTASAAESNKDYMSFYYGNQSTISNCSDDSGVCSPGSSSNCSFPVNAVTPISSESEDTIGFADETVTYVRPGKNEINLAFSENFKELIYQ</sequence>
<keyword evidence="2" id="KW-0344">Guanine-nucleotide releasing factor</keyword>
<feature type="region of interest" description="Disordered" evidence="3">
    <location>
        <begin position="313"/>
        <end position="422"/>
    </location>
</feature>
<dbReference type="InterPro" id="IPR000219">
    <property type="entry name" value="DH_dom"/>
</dbReference>
<dbReference type="InterPro" id="IPR011993">
    <property type="entry name" value="PH-like_dom_sf"/>
</dbReference>
<dbReference type="SMART" id="SM00325">
    <property type="entry name" value="RhoGEF"/>
    <property type="match status" value="1"/>
</dbReference>
<dbReference type="OrthoDB" id="1594986at2759"/>
<keyword evidence="6" id="KW-1185">Reference proteome</keyword>
<evidence type="ECO:0000256" key="3">
    <source>
        <dbReference type="SAM" id="MobiDB-lite"/>
    </source>
</evidence>
<dbReference type="PANTHER" id="PTHR45924">
    <property type="entry name" value="FI17866P1"/>
    <property type="match status" value="1"/>
</dbReference>
<protein>
    <recommendedName>
        <fullName evidence="4">DH domain-containing protein</fullName>
    </recommendedName>
</protein>
<dbReference type="GO" id="GO:0005085">
    <property type="term" value="F:guanyl-nucleotide exchange factor activity"/>
    <property type="evidence" value="ECO:0007669"/>
    <property type="project" value="UniProtKB-KW"/>
</dbReference>
<dbReference type="GO" id="GO:0031267">
    <property type="term" value="F:small GTPase binding"/>
    <property type="evidence" value="ECO:0007669"/>
    <property type="project" value="TreeGrafter"/>
</dbReference>
<dbReference type="InterPro" id="IPR055251">
    <property type="entry name" value="SOS1_NGEF_PH"/>
</dbReference>
<dbReference type="Pfam" id="PF00621">
    <property type="entry name" value="RhoGEF"/>
    <property type="match status" value="1"/>
</dbReference>
<organism evidence="5 6">
    <name type="scientific">Leptotrombidium deliense</name>
    <dbReference type="NCBI Taxonomy" id="299467"/>
    <lineage>
        <taxon>Eukaryota</taxon>
        <taxon>Metazoa</taxon>
        <taxon>Ecdysozoa</taxon>
        <taxon>Arthropoda</taxon>
        <taxon>Chelicerata</taxon>
        <taxon>Arachnida</taxon>
        <taxon>Acari</taxon>
        <taxon>Acariformes</taxon>
        <taxon>Trombidiformes</taxon>
        <taxon>Prostigmata</taxon>
        <taxon>Anystina</taxon>
        <taxon>Parasitengona</taxon>
        <taxon>Trombiculoidea</taxon>
        <taxon>Trombiculidae</taxon>
        <taxon>Leptotrombidium</taxon>
    </lineage>
</organism>
<evidence type="ECO:0000256" key="1">
    <source>
        <dbReference type="ARBA" id="ARBA00022553"/>
    </source>
</evidence>
<dbReference type="PANTHER" id="PTHR45924:SF2">
    <property type="entry name" value="FI17866P1"/>
    <property type="match status" value="1"/>
</dbReference>
<proteinExistence type="predicted"/>
<dbReference type="CDD" id="cd13243">
    <property type="entry name" value="PH_PLEKHG1_G2_G3"/>
    <property type="match status" value="1"/>
</dbReference>
<dbReference type="Gene3D" id="2.30.29.30">
    <property type="entry name" value="Pleckstrin-homology domain (PH domain)/Phosphotyrosine-binding domain (PTB)"/>
    <property type="match status" value="1"/>
</dbReference>
<dbReference type="Gene3D" id="1.20.900.10">
    <property type="entry name" value="Dbl homology (DH) domain"/>
    <property type="match status" value="1"/>
</dbReference>
<comment type="caution">
    <text evidence="5">The sequence shown here is derived from an EMBL/GenBank/DDBJ whole genome shotgun (WGS) entry which is preliminary data.</text>
</comment>
<feature type="compositionally biased region" description="Basic residues" evidence="3">
    <location>
        <begin position="353"/>
        <end position="362"/>
    </location>
</feature>
<dbReference type="GO" id="GO:0035556">
    <property type="term" value="P:intracellular signal transduction"/>
    <property type="evidence" value="ECO:0007669"/>
    <property type="project" value="InterPro"/>
</dbReference>
<dbReference type="SUPFAM" id="SSF48065">
    <property type="entry name" value="DBL homology domain (DH-domain)"/>
    <property type="match status" value="1"/>
</dbReference>
<evidence type="ECO:0000256" key="2">
    <source>
        <dbReference type="ARBA" id="ARBA00022658"/>
    </source>
</evidence>
<dbReference type="InterPro" id="IPR043324">
    <property type="entry name" value="PH_PLEKHG1_G2_G3"/>
</dbReference>
<name>A0A443SL72_9ACAR</name>
<reference evidence="5 6" key="1">
    <citation type="journal article" date="2018" name="Gigascience">
        <title>Genomes of trombidid mites reveal novel predicted allergens and laterally-transferred genes associated with secondary metabolism.</title>
        <authorList>
            <person name="Dong X."/>
            <person name="Chaisiri K."/>
            <person name="Xia D."/>
            <person name="Armstrong S.D."/>
            <person name="Fang Y."/>
            <person name="Donnelly M.J."/>
            <person name="Kadowaki T."/>
            <person name="McGarry J.W."/>
            <person name="Darby A.C."/>
            <person name="Makepeace B.L."/>
        </authorList>
    </citation>
    <scope>NUCLEOTIDE SEQUENCE [LARGE SCALE GENOMIC DNA]</scope>
    <source>
        <strain evidence="5">UoL-UT</strain>
    </source>
</reference>
<dbReference type="PROSITE" id="PS50010">
    <property type="entry name" value="DH_2"/>
    <property type="match status" value="1"/>
</dbReference>
<evidence type="ECO:0000259" key="4">
    <source>
        <dbReference type="PROSITE" id="PS50010"/>
    </source>
</evidence>
<gene>
    <name evidence="5" type="ORF">B4U80_11384</name>
</gene>
<keyword evidence="1" id="KW-0597">Phosphoprotein</keyword>
<dbReference type="SUPFAM" id="SSF50729">
    <property type="entry name" value="PH domain-like"/>
    <property type="match status" value="1"/>
</dbReference>
<evidence type="ECO:0000313" key="5">
    <source>
        <dbReference type="EMBL" id="RWS28286.1"/>
    </source>
</evidence>
<feature type="compositionally biased region" description="Polar residues" evidence="3">
    <location>
        <begin position="313"/>
        <end position="324"/>
    </location>
</feature>
<dbReference type="VEuPathDB" id="VectorBase:LDEU003756"/>
<accession>A0A443SL72</accession>